<dbReference type="Proteomes" id="UP000428333">
    <property type="component" value="Linkage Group LG02"/>
</dbReference>
<feature type="transmembrane region" description="Helical" evidence="6">
    <location>
        <begin position="64"/>
        <end position="83"/>
    </location>
</feature>
<feature type="transmembrane region" description="Helical" evidence="6">
    <location>
        <begin position="103"/>
        <end position="126"/>
    </location>
</feature>
<protein>
    <submittedName>
        <fullName evidence="7">Uncharacterized protein</fullName>
    </submittedName>
</protein>
<dbReference type="AlphaFoldDB" id="A0A6A4MDA2"/>
<accession>A0A6A4MDA2</accession>
<dbReference type="OrthoDB" id="10267969at2759"/>
<feature type="non-terminal residue" evidence="7">
    <location>
        <position position="1"/>
    </location>
</feature>
<keyword evidence="4 6" id="KW-1133">Transmembrane helix</keyword>
<evidence type="ECO:0000256" key="6">
    <source>
        <dbReference type="RuleBase" id="RU363053"/>
    </source>
</evidence>
<dbReference type="GO" id="GO:0016020">
    <property type="term" value="C:membrane"/>
    <property type="evidence" value="ECO:0007669"/>
    <property type="project" value="UniProtKB-SubCell"/>
</dbReference>
<evidence type="ECO:0000256" key="4">
    <source>
        <dbReference type="ARBA" id="ARBA00022989"/>
    </source>
</evidence>
<keyword evidence="5 6" id="KW-0472">Membrane</keyword>
<keyword evidence="8" id="KW-1185">Reference proteome</keyword>
<dbReference type="GO" id="GO:0005737">
    <property type="term" value="C:cytoplasm"/>
    <property type="evidence" value="ECO:0007669"/>
    <property type="project" value="TreeGrafter"/>
</dbReference>
<evidence type="ECO:0000256" key="2">
    <source>
        <dbReference type="ARBA" id="ARBA00006824"/>
    </source>
</evidence>
<organism evidence="7 8">
    <name type="scientific">Rhododendron williamsianum</name>
    <dbReference type="NCBI Taxonomy" id="262921"/>
    <lineage>
        <taxon>Eukaryota</taxon>
        <taxon>Viridiplantae</taxon>
        <taxon>Streptophyta</taxon>
        <taxon>Embryophyta</taxon>
        <taxon>Tracheophyta</taxon>
        <taxon>Spermatophyta</taxon>
        <taxon>Magnoliopsida</taxon>
        <taxon>eudicotyledons</taxon>
        <taxon>Gunneridae</taxon>
        <taxon>Pentapetalae</taxon>
        <taxon>asterids</taxon>
        <taxon>Ericales</taxon>
        <taxon>Ericaceae</taxon>
        <taxon>Ericoideae</taxon>
        <taxon>Rhodoreae</taxon>
        <taxon>Rhododendron</taxon>
    </lineage>
</organism>
<dbReference type="PANTHER" id="PTHR11266:SF17">
    <property type="entry name" value="PROTEIN MPV17"/>
    <property type="match status" value="1"/>
</dbReference>
<sequence length="219" mass="25180">MMLRLWNWYQNCLSAHPVKTQVISSGFLWGLGDIVAQSITHSLSQKKLPLSVENEELKVDWKRVAITSMFGVGFVGPIGHFWYEGLDRFMTLRLQLQPKSLRFVGTKVAMDTLIFGPVHLLVFLSYMGFSSGKSASQVKEIVKRDFFPALIVEGGVWPLAQAVNFRFVPVRYQLLYVNLFCLLDSAFLSWMEQQKDAAWKKQWLTAFTPPSKKQERRAR</sequence>
<comment type="subcellular location">
    <subcellularLocation>
        <location evidence="1">Membrane</location>
        <topology evidence="1">Multi-pass membrane protein</topology>
    </subcellularLocation>
</comment>
<dbReference type="EMBL" id="QEFC01000333">
    <property type="protein sequence ID" value="KAE9464517.1"/>
    <property type="molecule type" value="Genomic_DNA"/>
</dbReference>
<evidence type="ECO:0000313" key="7">
    <source>
        <dbReference type="EMBL" id="KAE9464517.1"/>
    </source>
</evidence>
<comment type="caution">
    <text evidence="7">The sequence shown here is derived from an EMBL/GenBank/DDBJ whole genome shotgun (WGS) entry which is preliminary data.</text>
</comment>
<reference evidence="7 8" key="1">
    <citation type="journal article" date="2019" name="Genome Biol. Evol.">
        <title>The Rhododendron genome and chromosomal organization provide insight into shared whole-genome duplications across the heath family (Ericaceae).</title>
        <authorList>
            <person name="Soza V.L."/>
            <person name="Lindsley D."/>
            <person name="Waalkes A."/>
            <person name="Ramage E."/>
            <person name="Patwardhan R.P."/>
            <person name="Burton J.N."/>
            <person name="Adey A."/>
            <person name="Kumar A."/>
            <person name="Qiu R."/>
            <person name="Shendure J."/>
            <person name="Hall B."/>
        </authorList>
    </citation>
    <scope>NUCLEOTIDE SEQUENCE [LARGE SCALE GENOMIC DNA]</scope>
    <source>
        <strain evidence="7">RSF 1966-606</strain>
    </source>
</reference>
<name>A0A6A4MDA2_9ERIC</name>
<dbReference type="Pfam" id="PF04117">
    <property type="entry name" value="Mpv17_PMP22"/>
    <property type="match status" value="1"/>
</dbReference>
<comment type="similarity">
    <text evidence="2 6">Belongs to the peroxisomal membrane protein PXMP2/4 family.</text>
</comment>
<keyword evidence="3 6" id="KW-0812">Transmembrane</keyword>
<evidence type="ECO:0000256" key="5">
    <source>
        <dbReference type="ARBA" id="ARBA00023136"/>
    </source>
</evidence>
<evidence type="ECO:0000256" key="3">
    <source>
        <dbReference type="ARBA" id="ARBA00022692"/>
    </source>
</evidence>
<dbReference type="InterPro" id="IPR007248">
    <property type="entry name" value="Mpv17_PMP22"/>
</dbReference>
<gene>
    <name evidence="7" type="ORF">C3L33_03633</name>
</gene>
<evidence type="ECO:0000256" key="1">
    <source>
        <dbReference type="ARBA" id="ARBA00004141"/>
    </source>
</evidence>
<dbReference type="PANTHER" id="PTHR11266">
    <property type="entry name" value="PEROXISOMAL MEMBRANE PROTEIN 2, PXMP2 MPV17"/>
    <property type="match status" value="1"/>
</dbReference>
<proteinExistence type="inferred from homology"/>
<evidence type="ECO:0000313" key="8">
    <source>
        <dbReference type="Proteomes" id="UP000428333"/>
    </source>
</evidence>